<keyword evidence="10" id="KW-1185">Reference proteome</keyword>
<accession>A0ABD2PQ15</accession>
<evidence type="ECO:0000256" key="4">
    <source>
        <dbReference type="ARBA" id="ARBA00022989"/>
    </source>
</evidence>
<feature type="transmembrane region" description="Helical" evidence="6">
    <location>
        <begin position="252"/>
        <end position="275"/>
    </location>
</feature>
<evidence type="ECO:0000256" key="3">
    <source>
        <dbReference type="ARBA" id="ARBA00022692"/>
    </source>
</evidence>
<keyword evidence="2" id="KW-0813">Transport</keyword>
<evidence type="ECO:0000256" key="2">
    <source>
        <dbReference type="ARBA" id="ARBA00022448"/>
    </source>
</evidence>
<keyword evidence="5 6" id="KW-0472">Membrane</keyword>
<feature type="transmembrane region" description="Helical" evidence="6">
    <location>
        <begin position="146"/>
        <end position="168"/>
    </location>
</feature>
<dbReference type="InterPro" id="IPR050352">
    <property type="entry name" value="ABCG_transporters"/>
</dbReference>
<feature type="chain" id="PRO_5044746205" description="ABC-2 type transporter transmembrane domain-containing protein" evidence="7">
    <location>
        <begin position="22"/>
        <end position="377"/>
    </location>
</feature>
<evidence type="ECO:0000313" key="9">
    <source>
        <dbReference type="EMBL" id="KAL3309584.1"/>
    </source>
</evidence>
<gene>
    <name evidence="9" type="ORF">Ciccas_011868</name>
</gene>
<feature type="signal peptide" evidence="7">
    <location>
        <begin position="1"/>
        <end position="21"/>
    </location>
</feature>
<evidence type="ECO:0000256" key="7">
    <source>
        <dbReference type="SAM" id="SignalP"/>
    </source>
</evidence>
<evidence type="ECO:0000313" key="10">
    <source>
        <dbReference type="Proteomes" id="UP001626550"/>
    </source>
</evidence>
<comment type="caution">
    <text evidence="9">The sequence shown here is derived from an EMBL/GenBank/DDBJ whole genome shotgun (WGS) entry which is preliminary data.</text>
</comment>
<name>A0ABD2PQ15_9PLAT</name>
<evidence type="ECO:0000256" key="5">
    <source>
        <dbReference type="ARBA" id="ARBA00023136"/>
    </source>
</evidence>
<dbReference type="AlphaFoldDB" id="A0ABD2PQ15"/>
<keyword evidence="3 6" id="KW-0812">Transmembrane</keyword>
<feature type="transmembrane region" description="Helical" evidence="6">
    <location>
        <begin position="226"/>
        <end position="246"/>
    </location>
</feature>
<feature type="transmembrane region" description="Helical" evidence="6">
    <location>
        <begin position="114"/>
        <end position="134"/>
    </location>
</feature>
<dbReference type="PANTHER" id="PTHR48041">
    <property type="entry name" value="ABC TRANSPORTER G FAMILY MEMBER 28"/>
    <property type="match status" value="1"/>
</dbReference>
<dbReference type="GO" id="GO:0016020">
    <property type="term" value="C:membrane"/>
    <property type="evidence" value="ECO:0007669"/>
    <property type="project" value="UniProtKB-SubCell"/>
</dbReference>
<dbReference type="EMBL" id="JBJKFK010003757">
    <property type="protein sequence ID" value="KAL3309584.1"/>
    <property type="molecule type" value="Genomic_DNA"/>
</dbReference>
<evidence type="ECO:0000256" key="6">
    <source>
        <dbReference type="SAM" id="Phobius"/>
    </source>
</evidence>
<organism evidence="9 10">
    <name type="scientific">Cichlidogyrus casuarinus</name>
    <dbReference type="NCBI Taxonomy" id="1844966"/>
    <lineage>
        <taxon>Eukaryota</taxon>
        <taxon>Metazoa</taxon>
        <taxon>Spiralia</taxon>
        <taxon>Lophotrochozoa</taxon>
        <taxon>Platyhelminthes</taxon>
        <taxon>Monogenea</taxon>
        <taxon>Monopisthocotylea</taxon>
        <taxon>Dactylogyridea</taxon>
        <taxon>Ancyrocephalidae</taxon>
        <taxon>Cichlidogyrus</taxon>
    </lineage>
</organism>
<feature type="transmembrane region" description="Helical" evidence="6">
    <location>
        <begin position="348"/>
        <end position="370"/>
    </location>
</feature>
<reference evidence="9 10" key="1">
    <citation type="submission" date="2024-11" db="EMBL/GenBank/DDBJ databases">
        <title>Adaptive evolution of stress response genes in parasites aligns with host niche diversity.</title>
        <authorList>
            <person name="Hahn C."/>
            <person name="Resl P."/>
        </authorList>
    </citation>
    <scope>NUCLEOTIDE SEQUENCE [LARGE SCALE GENOMIC DNA]</scope>
    <source>
        <strain evidence="9">EGGRZ-B1_66</strain>
        <tissue evidence="9">Body</tissue>
    </source>
</reference>
<evidence type="ECO:0000256" key="1">
    <source>
        <dbReference type="ARBA" id="ARBA00004141"/>
    </source>
</evidence>
<feature type="domain" description="ABC-2 type transporter transmembrane" evidence="8">
    <location>
        <begin position="94"/>
        <end position="304"/>
    </location>
</feature>
<dbReference type="InterPro" id="IPR013525">
    <property type="entry name" value="ABC2_TM"/>
</dbReference>
<keyword evidence="7" id="KW-0732">Signal</keyword>
<sequence>MEMKQCEWLILTLHVLIAVVTFNPEAIVADSSMHRQRLDEVAKKLADDWLESNEGKKINDEAERINSEETIAAANGKIDAPKKAVSFNTSFMSQLRWVCWRTGLNLLRDPNASIVQTLVYLFFAISMGVVYYKLDTSLESGIQNRAGLFFFSALQVIFVNLGSIEMFIKERVIFIHENSSGYYRVSSYFLAKIVCDIVPTKALPIILFMVMTYFMVALRLDAGAFFFFELILVLTTLSAAGIALLVSASVTMFAIANIIVSITYVFMMVFGGYLINLNSMGVWLSWLRYLSIFRYCWSGLLVNEMPKLEFCPRTNLTQINGQVDNRRCQPGAQYLQDVGIPYETAWDLWVNVLGMSILMIVFYVGCYVQLRRINKYK</sequence>
<dbReference type="PANTHER" id="PTHR48041:SF116">
    <property type="entry name" value="PROTEIN BROWN"/>
    <property type="match status" value="1"/>
</dbReference>
<protein>
    <recommendedName>
        <fullName evidence="8">ABC-2 type transporter transmembrane domain-containing protein</fullName>
    </recommendedName>
</protein>
<proteinExistence type="predicted"/>
<keyword evidence="4 6" id="KW-1133">Transmembrane helix</keyword>
<dbReference type="Proteomes" id="UP001626550">
    <property type="component" value="Unassembled WGS sequence"/>
</dbReference>
<feature type="transmembrane region" description="Helical" evidence="6">
    <location>
        <begin position="188"/>
        <end position="214"/>
    </location>
</feature>
<comment type="subcellular location">
    <subcellularLocation>
        <location evidence="1">Membrane</location>
        <topology evidence="1">Multi-pass membrane protein</topology>
    </subcellularLocation>
</comment>
<evidence type="ECO:0000259" key="8">
    <source>
        <dbReference type="Pfam" id="PF01061"/>
    </source>
</evidence>
<dbReference type="Pfam" id="PF01061">
    <property type="entry name" value="ABC2_membrane"/>
    <property type="match status" value="1"/>
</dbReference>